<dbReference type="EMBL" id="GGFJ01013339">
    <property type="protein sequence ID" value="MBW62480.1"/>
    <property type="molecule type" value="Transcribed_RNA"/>
</dbReference>
<feature type="signal peptide" evidence="1">
    <location>
        <begin position="1"/>
        <end position="26"/>
    </location>
</feature>
<evidence type="ECO:0000313" key="2">
    <source>
        <dbReference type="EMBL" id="MBW62480.1"/>
    </source>
</evidence>
<proteinExistence type="predicted"/>
<keyword evidence="1" id="KW-0732">Signal</keyword>
<accession>A0A2M4CAX0</accession>
<name>A0A2M4CAX0_9DIPT</name>
<organism evidence="2">
    <name type="scientific">Anopheles marajoara</name>
    <dbReference type="NCBI Taxonomy" id="58244"/>
    <lineage>
        <taxon>Eukaryota</taxon>
        <taxon>Metazoa</taxon>
        <taxon>Ecdysozoa</taxon>
        <taxon>Arthropoda</taxon>
        <taxon>Hexapoda</taxon>
        <taxon>Insecta</taxon>
        <taxon>Pterygota</taxon>
        <taxon>Neoptera</taxon>
        <taxon>Endopterygota</taxon>
        <taxon>Diptera</taxon>
        <taxon>Nematocera</taxon>
        <taxon>Culicoidea</taxon>
        <taxon>Culicidae</taxon>
        <taxon>Anophelinae</taxon>
        <taxon>Anopheles</taxon>
    </lineage>
</organism>
<evidence type="ECO:0000256" key="1">
    <source>
        <dbReference type="SAM" id="SignalP"/>
    </source>
</evidence>
<reference evidence="2" key="1">
    <citation type="submission" date="2018-01" db="EMBL/GenBank/DDBJ databases">
        <title>An insight into the sialome of Amazonian anophelines.</title>
        <authorList>
            <person name="Ribeiro J.M."/>
            <person name="Scarpassa V."/>
            <person name="Calvo E."/>
        </authorList>
    </citation>
    <scope>NUCLEOTIDE SEQUENCE</scope>
    <source>
        <tissue evidence="2">Salivary glands</tissue>
    </source>
</reference>
<dbReference type="AlphaFoldDB" id="A0A2M4CAX0"/>
<protein>
    <submittedName>
        <fullName evidence="2">Putative secreted protein</fullName>
    </submittedName>
</protein>
<sequence length="83" mass="9456">MEAELKSHVRSRLLLILFLVGNEVWPMLVPIPDSTSYTKRRVSDVRQMSSLQSACHLFVNKVHPAERSSRGLAHVPGPHRTRK</sequence>
<feature type="chain" id="PRO_5014811570" evidence="1">
    <location>
        <begin position="27"/>
        <end position="83"/>
    </location>
</feature>